<keyword evidence="2" id="KW-0378">Hydrolase</keyword>
<dbReference type="GO" id="GO:0004519">
    <property type="term" value="F:endonuclease activity"/>
    <property type="evidence" value="ECO:0007669"/>
    <property type="project" value="UniProtKB-KW"/>
</dbReference>
<dbReference type="SUPFAM" id="SSF54060">
    <property type="entry name" value="His-Me finger endonucleases"/>
    <property type="match status" value="1"/>
</dbReference>
<dbReference type="Gene3D" id="3.90.75.20">
    <property type="match status" value="1"/>
</dbReference>
<reference evidence="2" key="2">
    <citation type="journal article" date="2021" name="PeerJ">
        <title>Extensive microbial diversity within the chicken gut microbiome revealed by metagenomics and culture.</title>
        <authorList>
            <person name="Gilroy R."/>
            <person name="Ravi A."/>
            <person name="Getino M."/>
            <person name="Pursley I."/>
            <person name="Horton D.L."/>
            <person name="Alikhan N.F."/>
            <person name="Baker D."/>
            <person name="Gharbi K."/>
            <person name="Hall N."/>
            <person name="Watson M."/>
            <person name="Adriaenssens E.M."/>
            <person name="Foster-Nyarko E."/>
            <person name="Jarju S."/>
            <person name="Secka A."/>
            <person name="Antonio M."/>
            <person name="Oren A."/>
            <person name="Chaudhuri R.R."/>
            <person name="La Ragione R."/>
            <person name="Hildebrand F."/>
            <person name="Pallen M.J."/>
        </authorList>
    </citation>
    <scope>NUCLEOTIDE SEQUENCE</scope>
    <source>
        <strain evidence="2">ChiHjej13B12-12457</strain>
    </source>
</reference>
<gene>
    <name evidence="2" type="ORF">IAC94_03510</name>
</gene>
<dbReference type="InterPro" id="IPR044925">
    <property type="entry name" value="His-Me_finger_sf"/>
</dbReference>
<feature type="domain" description="HNH nuclease" evidence="1">
    <location>
        <begin position="64"/>
        <end position="108"/>
    </location>
</feature>
<dbReference type="Pfam" id="PF13392">
    <property type="entry name" value="HNH_3"/>
    <property type="match status" value="1"/>
</dbReference>
<organism evidence="2 3">
    <name type="scientific">Candidatus Coprenecus avistercoris</name>
    <dbReference type="NCBI Taxonomy" id="2840730"/>
    <lineage>
        <taxon>Bacteria</taxon>
        <taxon>Pseudomonadati</taxon>
        <taxon>Bacteroidota</taxon>
        <taxon>Bacteroidia</taxon>
        <taxon>Bacteroidales</taxon>
        <taxon>Rikenellaceae</taxon>
        <taxon>Rikenellaceae incertae sedis</taxon>
        <taxon>Candidatus Coprenecus</taxon>
    </lineage>
</organism>
<reference evidence="2" key="1">
    <citation type="submission" date="2020-10" db="EMBL/GenBank/DDBJ databases">
        <authorList>
            <person name="Gilroy R."/>
        </authorList>
    </citation>
    <scope>NUCLEOTIDE SEQUENCE</scope>
    <source>
        <strain evidence="2">ChiHjej13B12-12457</strain>
    </source>
</reference>
<dbReference type="AlphaFoldDB" id="A0A9D1E0X3"/>
<sequence length="327" mass="37221">MKDQIDIFEKESECDYKGEHYSVRDNGAVMRHPKNNHHPRRLDCFWTFGKKDDKTGYMFLGSARVHQIVATAFYGPPESSTMIVDHKDTNRCNNRAENLRWLTRLENALNNPITRKRIILCCGSISAFIDNPALLREDPSDPNTKWMRTVTKEEAERCRKHLERWAAEDKTPIGKGLGEWIYSKPAPQNQDKGEKTIECKDSLTPGAKQRNWKIPTEFPLCPSLPVADNPLKVYLANLKSGAVFTKTERYQSLIHKADISEDGNTLAVISSQPDGVKPFALTTITFEDGCYIHTSGHTYFSEEGATKYYTLALGREWTGVDVFDDHC</sequence>
<proteinExistence type="predicted"/>
<dbReference type="Proteomes" id="UP000886744">
    <property type="component" value="Unassembled WGS sequence"/>
</dbReference>
<comment type="caution">
    <text evidence="2">The sequence shown here is derived from an EMBL/GenBank/DDBJ whole genome shotgun (WGS) entry which is preliminary data.</text>
</comment>
<accession>A0A9D1E0X3</accession>
<keyword evidence="2" id="KW-0540">Nuclease</keyword>
<evidence type="ECO:0000313" key="2">
    <source>
        <dbReference type="EMBL" id="HIR62576.1"/>
    </source>
</evidence>
<name>A0A9D1E0X3_9BACT</name>
<evidence type="ECO:0000259" key="1">
    <source>
        <dbReference type="Pfam" id="PF13392"/>
    </source>
</evidence>
<dbReference type="InterPro" id="IPR003615">
    <property type="entry name" value="HNH_nuc"/>
</dbReference>
<keyword evidence="2" id="KW-0255">Endonuclease</keyword>
<dbReference type="EMBL" id="DVHI01000044">
    <property type="protein sequence ID" value="HIR62576.1"/>
    <property type="molecule type" value="Genomic_DNA"/>
</dbReference>
<protein>
    <submittedName>
        <fullName evidence="2">HNH endonuclease</fullName>
    </submittedName>
</protein>
<evidence type="ECO:0000313" key="3">
    <source>
        <dbReference type="Proteomes" id="UP000886744"/>
    </source>
</evidence>